<name>A0A3M7SUC8_BRAPC</name>
<gene>
    <name evidence="1" type="ORF">BpHYR1_039402</name>
</gene>
<proteinExistence type="predicted"/>
<evidence type="ECO:0000313" key="2">
    <source>
        <dbReference type="Proteomes" id="UP000276133"/>
    </source>
</evidence>
<accession>A0A3M7SUC8</accession>
<dbReference type="AlphaFoldDB" id="A0A3M7SUC8"/>
<sequence>MEIKILIVETNYIEKQTTIQTTFPSKKHTTTTVLSKKKQTNFFKNSQGLFNLFKDRKGLFVVLQKQGLGGLKLRISLFYLIKSGIEEENSFEQNLFLYFLIYADLRHIFSINA</sequence>
<dbReference type="EMBL" id="REGN01000752">
    <property type="protein sequence ID" value="RNA39414.1"/>
    <property type="molecule type" value="Genomic_DNA"/>
</dbReference>
<comment type="caution">
    <text evidence="1">The sequence shown here is derived from an EMBL/GenBank/DDBJ whole genome shotgun (WGS) entry which is preliminary data.</text>
</comment>
<organism evidence="1 2">
    <name type="scientific">Brachionus plicatilis</name>
    <name type="common">Marine rotifer</name>
    <name type="synonym">Brachionus muelleri</name>
    <dbReference type="NCBI Taxonomy" id="10195"/>
    <lineage>
        <taxon>Eukaryota</taxon>
        <taxon>Metazoa</taxon>
        <taxon>Spiralia</taxon>
        <taxon>Gnathifera</taxon>
        <taxon>Rotifera</taxon>
        <taxon>Eurotatoria</taxon>
        <taxon>Monogononta</taxon>
        <taxon>Pseudotrocha</taxon>
        <taxon>Ploima</taxon>
        <taxon>Brachionidae</taxon>
        <taxon>Brachionus</taxon>
    </lineage>
</organism>
<evidence type="ECO:0000313" key="1">
    <source>
        <dbReference type="EMBL" id="RNA39414.1"/>
    </source>
</evidence>
<protein>
    <submittedName>
        <fullName evidence="1">Uncharacterized protein</fullName>
    </submittedName>
</protein>
<reference evidence="1 2" key="1">
    <citation type="journal article" date="2018" name="Sci. Rep.">
        <title>Genomic signatures of local adaptation to the degree of environmental predictability in rotifers.</title>
        <authorList>
            <person name="Franch-Gras L."/>
            <person name="Hahn C."/>
            <person name="Garcia-Roger E.M."/>
            <person name="Carmona M.J."/>
            <person name="Serra M."/>
            <person name="Gomez A."/>
        </authorList>
    </citation>
    <scope>NUCLEOTIDE SEQUENCE [LARGE SCALE GENOMIC DNA]</scope>
    <source>
        <strain evidence="1">HYR1</strain>
    </source>
</reference>
<keyword evidence="2" id="KW-1185">Reference proteome</keyword>
<dbReference type="Proteomes" id="UP000276133">
    <property type="component" value="Unassembled WGS sequence"/>
</dbReference>